<evidence type="ECO:0000313" key="4">
    <source>
        <dbReference type="Proteomes" id="UP000564644"/>
    </source>
</evidence>
<protein>
    <recommendedName>
        <fullName evidence="5">Beta-glucosidase</fullName>
    </recommendedName>
</protein>
<dbReference type="InterPro" id="IPR052566">
    <property type="entry name" value="Non-lysos_glucosylceramidase"/>
</dbReference>
<organism evidence="3 4">
    <name type="scientific">Cohnella zeiphila</name>
    <dbReference type="NCBI Taxonomy" id="2761120"/>
    <lineage>
        <taxon>Bacteria</taxon>
        <taxon>Bacillati</taxon>
        <taxon>Bacillota</taxon>
        <taxon>Bacilli</taxon>
        <taxon>Bacillales</taxon>
        <taxon>Paenibacillaceae</taxon>
        <taxon>Cohnella</taxon>
    </lineage>
</organism>
<dbReference type="EMBL" id="JACJVO010000019">
    <property type="protein sequence ID" value="MBB6732392.1"/>
    <property type="molecule type" value="Genomic_DNA"/>
</dbReference>
<dbReference type="Pfam" id="PF12215">
    <property type="entry name" value="Glyco_hydr_116N"/>
    <property type="match status" value="1"/>
</dbReference>
<evidence type="ECO:0008006" key="5">
    <source>
        <dbReference type="Google" id="ProtNLM"/>
    </source>
</evidence>
<feature type="domain" description="Glycosyl-hydrolase family 116 catalytic region" evidence="1">
    <location>
        <begin position="457"/>
        <end position="744"/>
    </location>
</feature>
<feature type="domain" description="Glycosyl-hydrolase family 116 N-terminal" evidence="2">
    <location>
        <begin position="15"/>
        <end position="334"/>
    </location>
</feature>
<dbReference type="InterPro" id="IPR012341">
    <property type="entry name" value="6hp_glycosidase-like_sf"/>
</dbReference>
<evidence type="ECO:0000259" key="2">
    <source>
        <dbReference type="Pfam" id="PF12215"/>
    </source>
</evidence>
<dbReference type="GO" id="GO:0005975">
    <property type="term" value="P:carbohydrate metabolic process"/>
    <property type="evidence" value="ECO:0007669"/>
    <property type="project" value="InterPro"/>
</dbReference>
<dbReference type="InterPro" id="IPR006775">
    <property type="entry name" value="GH116_catalytic"/>
</dbReference>
<dbReference type="GO" id="GO:0004553">
    <property type="term" value="F:hydrolase activity, hydrolyzing O-glycosyl compounds"/>
    <property type="evidence" value="ECO:0007669"/>
    <property type="project" value="InterPro"/>
</dbReference>
<name>A0A7X0SLV1_9BACL</name>
<proteinExistence type="predicted"/>
<accession>A0A7X0SLV1</accession>
<dbReference type="PROSITE" id="PS51257">
    <property type="entry name" value="PROKAR_LIPOPROTEIN"/>
    <property type="match status" value="1"/>
</dbReference>
<evidence type="ECO:0000259" key="1">
    <source>
        <dbReference type="Pfam" id="PF04685"/>
    </source>
</evidence>
<dbReference type="Gene3D" id="1.50.10.10">
    <property type="match status" value="1"/>
</dbReference>
<dbReference type="PANTHER" id="PTHR12654">
    <property type="entry name" value="BILE ACID BETA-GLUCOSIDASE-RELATED"/>
    <property type="match status" value="1"/>
</dbReference>
<reference evidence="3 4" key="1">
    <citation type="submission" date="2020-08" db="EMBL/GenBank/DDBJ databases">
        <title>Cohnella phylogeny.</title>
        <authorList>
            <person name="Dunlap C."/>
        </authorList>
    </citation>
    <scope>NUCLEOTIDE SEQUENCE [LARGE SCALE GENOMIC DNA]</scope>
    <source>
        <strain evidence="3 4">CBP 2801</strain>
    </source>
</reference>
<dbReference type="InterPro" id="IPR008928">
    <property type="entry name" value="6-hairpin_glycosidase_sf"/>
</dbReference>
<keyword evidence="4" id="KW-1185">Reference proteome</keyword>
<dbReference type="SUPFAM" id="SSF48208">
    <property type="entry name" value="Six-hairpin glycosidases"/>
    <property type="match status" value="1"/>
</dbReference>
<dbReference type="PANTHER" id="PTHR12654:SF0">
    <property type="entry name" value="NON-LYSOSOMAL GLUCOSYLCERAMIDASE"/>
    <property type="match status" value="1"/>
</dbReference>
<dbReference type="Pfam" id="PF04685">
    <property type="entry name" value="DUF608"/>
    <property type="match status" value="1"/>
</dbReference>
<gene>
    <name evidence="3" type="ORF">H7C18_15840</name>
</gene>
<dbReference type="AlphaFoldDB" id="A0A7X0SLV1"/>
<evidence type="ECO:0000313" key="3">
    <source>
        <dbReference type="EMBL" id="MBB6732392.1"/>
    </source>
</evidence>
<comment type="caution">
    <text evidence="3">The sequence shown here is derived from an EMBL/GenBank/DDBJ whole genome shotgun (WGS) entry which is preliminary data.</text>
</comment>
<dbReference type="Proteomes" id="UP000564644">
    <property type="component" value="Unassembled WGS sequence"/>
</dbReference>
<dbReference type="InterPro" id="IPR024462">
    <property type="entry name" value="GH116_N"/>
</dbReference>
<sequence>MKFTYTGVQTKEISFPLGGIGSGCIGLAGNGRLIDWEIFNKPNKLSHNGFSFFAVKAERDGEVKLAKVLQGDLQAPYTGEGKGKFEGYGYGPKRENLTGLPHFRDVSFNGPFPIAELVFDDAEDPIAVKLTAFNPFIPLNADDSSLPAAILTYEVTNRSDEPLDVSLVGNLTNPARKEAVNTYFEREECRGFHLHSTAYGEDDPAFGDLTLATDCPDISYQSYWYRGGWFDNLTVFWKEFASPGRFKERMYETASALGEDSRQWRDVCLLAAHRTVAQGETASFAFVISWNYPNYANDWNPGPGREKGPFPTWQNYYAKLFGNSVESAAYAFGNLARLERDTRKFREMLAGSTLPAEVIDAVSANLSILKSPTVLRLPDGSLYGFEGVHTNEGSCEGSCTHVWGYEQVTPFLFPDLARSMRDNHYRHAQFENGKVAFRLMLPPERTLAENKFHAAADGQMADIVKTCREWKISGDEAWLRSVWPMVKKSLEYASDPTNEDGWDRDKDGVMEGVQHHTLDVEAFGPNPFLSGMYHAALRAAATMAKALGDGEAAAEYEALLARGRKWIDENLFNGEYFVQKIDLQDARFPVDPELGEIKYQFGETGCHIDQVLGQWHARVVGLGDVFDPEKTRSALRSVYKYNFMPVLREYANFCRIYGLNDERGLLIATYPRGGSPKVPVPYAQECMNGFEYQAACHMIYEGLVEEGLDVVRAIRHRYDGERRNPWNEFECGSNYVRSMASYALLLALSGFVYDAPNGVIGFHPVVNRDSFRSFWSLGRGWGQFDHADGVLGFSVAYGEIMVSEFRSDLPAACGPARVEVNGQPVEWEQANGGIAFAEPLQLRAGDRLTIAAR</sequence>